<dbReference type="AlphaFoldDB" id="A0A8F6TY96"/>
<name>A0A8F6TY96_9RHOB</name>
<protein>
    <recommendedName>
        <fullName evidence="2">SecDF P1 head subdomain domain-containing protein</fullName>
    </recommendedName>
</protein>
<evidence type="ECO:0000259" key="2">
    <source>
        <dbReference type="Pfam" id="PF22599"/>
    </source>
</evidence>
<feature type="domain" description="SecDF P1 head subdomain" evidence="2">
    <location>
        <begin position="151"/>
        <end position="235"/>
    </location>
</feature>
<dbReference type="Proteomes" id="UP000825009">
    <property type="component" value="Chromosome"/>
</dbReference>
<dbReference type="EMBL" id="CP079194">
    <property type="protein sequence ID" value="QXT39916.1"/>
    <property type="molecule type" value="Genomic_DNA"/>
</dbReference>
<dbReference type="KEGG" id="gce:KYE46_01240"/>
<feature type="signal peptide" evidence="1">
    <location>
        <begin position="1"/>
        <end position="21"/>
    </location>
</feature>
<dbReference type="InterPro" id="IPR054384">
    <property type="entry name" value="SecDF_P1_head"/>
</dbReference>
<reference evidence="3 4" key="1">
    <citation type="submission" date="2021-07" db="EMBL/GenBank/DDBJ databases">
        <title>A novel Jannaschia species isolated from marine dinoflagellate Ceratoperidinium margalefii.</title>
        <authorList>
            <person name="Jiang Y."/>
            <person name="Li Z."/>
        </authorList>
    </citation>
    <scope>NUCLEOTIDE SEQUENCE [LARGE SCALE GENOMIC DNA]</scope>
    <source>
        <strain evidence="3 4">J12C1-MA-4</strain>
    </source>
</reference>
<dbReference type="Pfam" id="PF22599">
    <property type="entry name" value="SecDF_P1_head"/>
    <property type="match status" value="1"/>
</dbReference>
<keyword evidence="1" id="KW-0732">Signal</keyword>
<evidence type="ECO:0000313" key="4">
    <source>
        <dbReference type="Proteomes" id="UP000825009"/>
    </source>
</evidence>
<organism evidence="3 4">
    <name type="scientific">Gymnodinialimonas ceratoperidinii</name>
    <dbReference type="NCBI Taxonomy" id="2856823"/>
    <lineage>
        <taxon>Bacteria</taxon>
        <taxon>Pseudomonadati</taxon>
        <taxon>Pseudomonadota</taxon>
        <taxon>Alphaproteobacteria</taxon>
        <taxon>Rhodobacterales</taxon>
        <taxon>Paracoccaceae</taxon>
        <taxon>Gymnodinialimonas</taxon>
    </lineage>
</organism>
<keyword evidence="4" id="KW-1185">Reference proteome</keyword>
<evidence type="ECO:0000313" key="3">
    <source>
        <dbReference type="EMBL" id="QXT39916.1"/>
    </source>
</evidence>
<gene>
    <name evidence="3" type="ORF">KYE46_01240</name>
</gene>
<proteinExistence type="predicted"/>
<accession>A0A8F6TY96</accession>
<feature type="chain" id="PRO_5034073646" description="SecDF P1 head subdomain domain-containing protein" evidence="1">
    <location>
        <begin position="22"/>
        <end position="251"/>
    </location>
</feature>
<sequence>MRLVSAAFAALVAGLPSLAPAQTETPLELGIPGDMVLAARSAFTIVNAEDDRLVLFAHAGFLPVVRDYAHAAPAAGISVSICGHPFPPFQPGDQMGAGRMDIPLGDRETARLAADVLAGLADCDSFTAHHGAAAPAPLGLTLSSPSDSYAVRPDEVLSISPGTSPHTGAVIINLAFGPDLAAWIEVETGEHIGETIEISVCGEVITAPTVQVPIAGGNIQIHGGFTKTEAETMAARILGEIPCAPPPSPDN</sequence>
<dbReference type="RefSeq" id="WP_219002901.1">
    <property type="nucleotide sequence ID" value="NZ_CP079194.1"/>
</dbReference>
<evidence type="ECO:0000256" key="1">
    <source>
        <dbReference type="SAM" id="SignalP"/>
    </source>
</evidence>